<dbReference type="InterPro" id="IPR050472">
    <property type="entry name" value="Anth_synth/Amidotransfase"/>
</dbReference>
<dbReference type="OrthoDB" id="9803598at2"/>
<dbReference type="Gene3D" id="3.40.50.880">
    <property type="match status" value="1"/>
</dbReference>
<dbReference type="PRINTS" id="PR00097">
    <property type="entry name" value="ANTSNTHASEII"/>
</dbReference>
<dbReference type="KEGG" id="apb:SAR116_0494"/>
<feature type="domain" description="Glutamine amidotransferase" evidence="2">
    <location>
        <begin position="4"/>
        <end position="191"/>
    </location>
</feature>
<dbReference type="eggNOG" id="COG0512">
    <property type="taxonomic scope" value="Bacteria"/>
</dbReference>
<dbReference type="PANTHER" id="PTHR43418">
    <property type="entry name" value="MULTIFUNCTIONAL TRYPTOPHAN BIOSYNTHESIS PROTEIN-RELATED"/>
    <property type="match status" value="1"/>
</dbReference>
<keyword evidence="4" id="KW-1185">Reference proteome</keyword>
<dbReference type="Proteomes" id="UP000007460">
    <property type="component" value="Chromosome"/>
</dbReference>
<dbReference type="PANTHER" id="PTHR43418:SF4">
    <property type="entry name" value="MULTIFUNCTIONAL TRYPTOPHAN BIOSYNTHESIS PROTEIN"/>
    <property type="match status" value="1"/>
</dbReference>
<dbReference type="GO" id="GO:0005829">
    <property type="term" value="C:cytosol"/>
    <property type="evidence" value="ECO:0007669"/>
    <property type="project" value="TreeGrafter"/>
</dbReference>
<dbReference type="GO" id="GO:0046820">
    <property type="term" value="F:4-amino-4-deoxychorismate synthase activity"/>
    <property type="evidence" value="ECO:0007669"/>
    <property type="project" value="UniProtKB-EC"/>
</dbReference>
<dbReference type="PRINTS" id="PR00096">
    <property type="entry name" value="GATASE"/>
</dbReference>
<evidence type="ECO:0000313" key="4">
    <source>
        <dbReference type="Proteomes" id="UP000007460"/>
    </source>
</evidence>
<dbReference type="CDD" id="cd01743">
    <property type="entry name" value="GATase1_Anthranilate_Synthase"/>
    <property type="match status" value="1"/>
</dbReference>
<dbReference type="GO" id="GO:0000162">
    <property type="term" value="P:L-tryptophan biosynthetic process"/>
    <property type="evidence" value="ECO:0007669"/>
    <property type="project" value="TreeGrafter"/>
</dbReference>
<dbReference type="MEROPS" id="C26.955"/>
<dbReference type="Pfam" id="PF00117">
    <property type="entry name" value="GATase"/>
    <property type="match status" value="1"/>
</dbReference>
<evidence type="ECO:0000313" key="3">
    <source>
        <dbReference type="EMBL" id="ADE38737.1"/>
    </source>
</evidence>
<dbReference type="RefSeq" id="WP_013045366.1">
    <property type="nucleotide sequence ID" value="NC_014010.1"/>
</dbReference>
<evidence type="ECO:0000259" key="2">
    <source>
        <dbReference type="Pfam" id="PF00117"/>
    </source>
</evidence>
<dbReference type="InterPro" id="IPR017926">
    <property type="entry name" value="GATASE"/>
</dbReference>
<dbReference type="GO" id="GO:0004049">
    <property type="term" value="F:anthranilate synthase activity"/>
    <property type="evidence" value="ECO:0007669"/>
    <property type="project" value="TreeGrafter"/>
</dbReference>
<keyword evidence="3" id="KW-0032">Aminotransferase</keyword>
<evidence type="ECO:0000256" key="1">
    <source>
        <dbReference type="ARBA" id="ARBA00022962"/>
    </source>
</evidence>
<dbReference type="FunFam" id="3.40.50.880:FF:000003">
    <property type="entry name" value="Anthranilate synthase component II"/>
    <property type="match status" value="1"/>
</dbReference>
<name>D5BR23_PUNMI</name>
<dbReference type="STRING" id="488538.SAR116_0494"/>
<proteinExistence type="predicted"/>
<dbReference type="NCBIfam" id="TIGR00566">
    <property type="entry name" value="trpG_papA"/>
    <property type="match status" value="1"/>
</dbReference>
<sequence>MFILIDNYDSFTWNLWHFLSDLGARVEIIRNDAATADDIITRAPQGIIVSPGPGTPDDAGITIDLIRAAKGKIPLLGVCLGHQALAVAFGASIMRVDPPVHGKLSMVKRTYSNAVVTDIFANCPEDFPVTRYHSLVVDEATLPDELTVTARTAAGAIMGLSHCQAELHGVQFHPESIASVAGYRILGNFLKICGHDLPDEDTLAALETQILRLDQRFPDQMHA</sequence>
<protein>
    <submittedName>
        <fullName evidence="3">Para-aminobenzoate synthase component II</fullName>
        <ecNumber evidence="3">2.6.1.85</ecNumber>
    </submittedName>
</protein>
<dbReference type="InterPro" id="IPR006221">
    <property type="entry name" value="TrpG/PapA_dom"/>
</dbReference>
<dbReference type="PROSITE" id="PS51273">
    <property type="entry name" value="GATASE_TYPE_1"/>
    <property type="match status" value="1"/>
</dbReference>
<keyword evidence="1" id="KW-0315">Glutamine amidotransferase</keyword>
<gene>
    <name evidence="3" type="ordered locus">SAR116_0494</name>
</gene>
<accession>D5BR23</accession>
<dbReference type="EC" id="2.6.1.85" evidence="3"/>
<reference evidence="3 4" key="1">
    <citation type="journal article" date="2010" name="J. Bacteriol.">
        <title>Complete genome sequence of "Candidatus Puniceispirillum marinum" IMCC1322, a representative of the SAR116 clade in the Alphaproteobacteria.</title>
        <authorList>
            <person name="Oh H.M."/>
            <person name="Kwon K.K."/>
            <person name="Kang I."/>
            <person name="Kang S.G."/>
            <person name="Lee J.H."/>
            <person name="Kim S.J."/>
            <person name="Cho J.C."/>
        </authorList>
    </citation>
    <scope>NUCLEOTIDE SEQUENCE [LARGE SCALE GENOMIC DNA]</scope>
    <source>
        <strain evidence="3 4">IMCC1322</strain>
    </source>
</reference>
<dbReference type="InterPro" id="IPR029062">
    <property type="entry name" value="Class_I_gatase-like"/>
</dbReference>
<dbReference type="HOGENOM" id="CLU_014340_1_2_5"/>
<organism evidence="3 4">
    <name type="scientific">Puniceispirillum marinum (strain IMCC1322)</name>
    <dbReference type="NCBI Taxonomy" id="488538"/>
    <lineage>
        <taxon>Bacteria</taxon>
        <taxon>Pseudomonadati</taxon>
        <taxon>Pseudomonadota</taxon>
        <taxon>Alphaproteobacteria</taxon>
        <taxon>Candidatus Puniceispirillales</taxon>
        <taxon>Candidatus Puniceispirillaceae</taxon>
        <taxon>Candidatus Puniceispirillum</taxon>
    </lineage>
</organism>
<dbReference type="SUPFAM" id="SSF52317">
    <property type="entry name" value="Class I glutamine amidotransferase-like"/>
    <property type="match status" value="1"/>
</dbReference>
<keyword evidence="3" id="KW-0808">Transferase</keyword>
<dbReference type="AlphaFoldDB" id="D5BR23"/>
<dbReference type="EMBL" id="CP001751">
    <property type="protein sequence ID" value="ADE38737.1"/>
    <property type="molecule type" value="Genomic_DNA"/>
</dbReference>